<dbReference type="InterPro" id="IPR001173">
    <property type="entry name" value="Glyco_trans_2-like"/>
</dbReference>
<protein>
    <submittedName>
        <fullName evidence="3">Glycosyl transferase</fullName>
    </submittedName>
</protein>
<feature type="repeat" description="TPR" evidence="1">
    <location>
        <begin position="506"/>
        <end position="539"/>
    </location>
</feature>
<dbReference type="KEGG" id="fng:JM64_06485"/>
<dbReference type="Pfam" id="PF00535">
    <property type="entry name" value="Glycos_transf_2"/>
    <property type="match status" value="1"/>
</dbReference>
<dbReference type="PATRIC" id="fig|93466.3.peg.1377"/>
<name>A0A172T474_FERPE</name>
<feature type="domain" description="Glycosyltransferase 2-like" evidence="2">
    <location>
        <begin position="10"/>
        <end position="111"/>
    </location>
</feature>
<dbReference type="PANTHER" id="PTHR43630">
    <property type="entry name" value="POLY-BETA-1,6-N-ACETYL-D-GLUCOSAMINE SYNTHASE"/>
    <property type="match status" value="1"/>
</dbReference>
<dbReference type="EMBL" id="CP011393">
    <property type="protein sequence ID" value="ANE41643.1"/>
    <property type="molecule type" value="Genomic_DNA"/>
</dbReference>
<dbReference type="InterPro" id="IPR029044">
    <property type="entry name" value="Nucleotide-diphossugar_trans"/>
</dbReference>
<dbReference type="InterPro" id="IPR019734">
    <property type="entry name" value="TPR_rpt"/>
</dbReference>
<evidence type="ECO:0000259" key="2">
    <source>
        <dbReference type="Pfam" id="PF00535"/>
    </source>
</evidence>
<sequence>MPDKKRCLLSVAMIVKNEEHNLDRALGSIRPYVDEIIVVDTGSTDNSVEVAKKYTDKIYFHEWKDDFSEARNYSLQFPTCEWVLIYDADEEVKEDFAGIREFLANLPEDVNTVYLPTLSYLDWDLKKTEIASTARVFRNGTVRYENIVHNQPIYKGKVVEAPFTIYHYGYIWTRKLKKKKYERTRNLIVKLLEEKKYIPSQERAYYLCQLYKTEMIGGNTKELYPIVNKVIEIIKKDQKMPAIAFEVLLMHALALNAKGFNKEARELLEFLLRTEPKNPDPYYGLLAVSEAEKKYEETISYGEEFLKRIEYVEKNPQEFTWTIIAIKYTPMVHTLLAIAYLKKKDIEKFKMHFEKIFDKSKLTITEAQKLVNALGKYITEVDDDDFIKIVPEIEKLLHEAHQFGVHFNVLDIVERVKKIGLQFNYDLFEPFLKGTFGKLVMENLKTKKDGLMEYIFGSDENQWAEKIEKMGLEAVLFFYENLPNTSPEKLRVLNRLRKSENEVIKGVSYGLIADIYLEKANFKLALEYYRTAAEILPELGKFVKPVLDDLKTKLDPTIEGIFHELKRFYFENKELMMGALKEFPKEQLERLYLISDTDFAKYVSATNIWKNNREKSSQLLDSISKKEEFPFLEYRYAKLFEDSKDQEELKKAYLYHAEALKKNTVLGDLALGVYKFDNFYPHEAFENKNDEIVWVGNISEKHSGLGVISPLRVWRKASRYYYVEPFHIDEAIRVYKQRRVGYNLPVLEVKREDILKVLTEVNISEIKVYEEDEKYIELVKNVALETGIEYDDKSKNIVSFEIVNIAKEFGEVVKNFESGVLFYFVPDFNNHDDIVWYYPIFRFIRTRKQVEDELRKAGAKRIRHFVLNESLRAVIFER</sequence>
<dbReference type="GO" id="GO:0016740">
    <property type="term" value="F:transferase activity"/>
    <property type="evidence" value="ECO:0007669"/>
    <property type="project" value="UniProtKB-KW"/>
</dbReference>
<dbReference type="Proteomes" id="UP000077096">
    <property type="component" value="Chromosome"/>
</dbReference>
<keyword evidence="1" id="KW-0802">TPR repeat</keyword>
<dbReference type="Gene3D" id="1.25.40.10">
    <property type="entry name" value="Tetratricopeptide repeat domain"/>
    <property type="match status" value="1"/>
</dbReference>
<organism evidence="3 4">
    <name type="scientific">Fervidobacterium pennivorans</name>
    <dbReference type="NCBI Taxonomy" id="93466"/>
    <lineage>
        <taxon>Bacteria</taxon>
        <taxon>Thermotogati</taxon>
        <taxon>Thermotogota</taxon>
        <taxon>Thermotogae</taxon>
        <taxon>Thermotogales</taxon>
        <taxon>Fervidobacteriaceae</taxon>
        <taxon>Fervidobacterium</taxon>
    </lineage>
</organism>
<dbReference type="PROSITE" id="PS50005">
    <property type="entry name" value="TPR"/>
    <property type="match status" value="1"/>
</dbReference>
<dbReference type="PANTHER" id="PTHR43630:SF2">
    <property type="entry name" value="GLYCOSYLTRANSFERASE"/>
    <property type="match status" value="1"/>
</dbReference>
<reference evidence="3 4" key="1">
    <citation type="submission" date="2014-08" db="EMBL/GenBank/DDBJ databases">
        <title>Fervidobacterium pennivorans DYC genome.</title>
        <authorList>
            <person name="Wushke S."/>
        </authorList>
    </citation>
    <scope>NUCLEOTIDE SEQUENCE [LARGE SCALE GENOMIC DNA]</scope>
    <source>
        <strain evidence="3 4">DYC</strain>
    </source>
</reference>
<evidence type="ECO:0000313" key="3">
    <source>
        <dbReference type="EMBL" id="ANE41643.1"/>
    </source>
</evidence>
<accession>A0A172T474</accession>
<dbReference type="CDD" id="cd02511">
    <property type="entry name" value="Beta4Glucosyltransferase"/>
    <property type="match status" value="1"/>
</dbReference>
<evidence type="ECO:0000313" key="4">
    <source>
        <dbReference type="Proteomes" id="UP000077096"/>
    </source>
</evidence>
<dbReference type="Gene3D" id="3.90.550.10">
    <property type="entry name" value="Spore Coat Polysaccharide Biosynthesis Protein SpsA, Chain A"/>
    <property type="match status" value="1"/>
</dbReference>
<evidence type="ECO:0000256" key="1">
    <source>
        <dbReference type="PROSITE-ProRule" id="PRU00339"/>
    </source>
</evidence>
<keyword evidence="3" id="KW-0808">Transferase</keyword>
<dbReference type="SUPFAM" id="SSF81901">
    <property type="entry name" value="HCP-like"/>
    <property type="match status" value="1"/>
</dbReference>
<proteinExistence type="predicted"/>
<gene>
    <name evidence="3" type="ORF">JM64_06485</name>
</gene>
<dbReference type="InterPro" id="IPR011990">
    <property type="entry name" value="TPR-like_helical_dom_sf"/>
</dbReference>
<dbReference type="SUPFAM" id="SSF53448">
    <property type="entry name" value="Nucleotide-diphospho-sugar transferases"/>
    <property type="match status" value="1"/>
</dbReference>
<dbReference type="AlphaFoldDB" id="A0A172T474"/>
<dbReference type="OrthoDB" id="9815923at2"/>